<evidence type="ECO:0000313" key="4">
    <source>
        <dbReference type="EMBL" id="KAK4072901.1"/>
    </source>
</evidence>
<name>A0AAE1IG73_9HYPO</name>
<keyword evidence="5" id="KW-1185">Reference proteome</keyword>
<evidence type="ECO:0000259" key="3">
    <source>
        <dbReference type="PROSITE" id="PS50219"/>
    </source>
</evidence>
<keyword evidence="2" id="KW-0344">Guanine-nucleotide releasing factor</keyword>
<accession>A0AAE1IG73</accession>
<evidence type="ECO:0000256" key="2">
    <source>
        <dbReference type="ARBA" id="ARBA00022658"/>
    </source>
</evidence>
<protein>
    <recommendedName>
        <fullName evidence="3">CNH domain-containing protein</fullName>
    </recommendedName>
</protein>
<dbReference type="SMART" id="SM00036">
    <property type="entry name" value="CNH"/>
    <property type="match status" value="1"/>
</dbReference>
<dbReference type="InterPro" id="IPR001180">
    <property type="entry name" value="CNH_dom"/>
</dbReference>
<dbReference type="PANTHER" id="PTHR46572:SF2">
    <property type="entry name" value="RHO1 GDP-GTP EXCHANGE PROTEIN 1-RELATED"/>
    <property type="match status" value="1"/>
</dbReference>
<reference evidence="4" key="1">
    <citation type="submission" date="2023-11" db="EMBL/GenBank/DDBJ databases">
        <title>The genome sequences of three competitors of mushroom-forming fungi.</title>
        <authorList>
            <person name="Beijen E."/>
            <person name="Ohm R.A."/>
        </authorList>
    </citation>
    <scope>NUCLEOTIDE SEQUENCE</scope>
    <source>
        <strain evidence="4">CBS 100526</strain>
    </source>
</reference>
<keyword evidence="1" id="KW-0597">Phosphoprotein</keyword>
<dbReference type="RefSeq" id="XP_062755378.1">
    <property type="nucleotide sequence ID" value="XM_062900108.1"/>
</dbReference>
<evidence type="ECO:0000256" key="1">
    <source>
        <dbReference type="ARBA" id="ARBA00022553"/>
    </source>
</evidence>
<dbReference type="GO" id="GO:0005085">
    <property type="term" value="F:guanyl-nucleotide exchange factor activity"/>
    <property type="evidence" value="ECO:0007669"/>
    <property type="project" value="UniProtKB-KW"/>
</dbReference>
<proteinExistence type="predicted"/>
<gene>
    <name evidence="4" type="ORF">Triagg1_5578</name>
</gene>
<dbReference type="InterPro" id="IPR052233">
    <property type="entry name" value="Rho-type_GEFs"/>
</dbReference>
<organism evidence="4 5">
    <name type="scientific">Trichoderma aggressivum f. europaeum</name>
    <dbReference type="NCBI Taxonomy" id="173218"/>
    <lineage>
        <taxon>Eukaryota</taxon>
        <taxon>Fungi</taxon>
        <taxon>Dikarya</taxon>
        <taxon>Ascomycota</taxon>
        <taxon>Pezizomycotina</taxon>
        <taxon>Sordariomycetes</taxon>
        <taxon>Hypocreomycetidae</taxon>
        <taxon>Hypocreales</taxon>
        <taxon>Hypocreaceae</taxon>
        <taxon>Trichoderma</taxon>
    </lineage>
</organism>
<sequence length="484" mass="55215">MNQDGIKNPNDETMESRPTANLETIRELLQSQTSEAADLKLNEDGRELLFTGELKASSTDASKITVLLFDHAILFANISWNQSSNKIEVYRRPIPLELLFLSKTQQEDTHTSRLRRFSFLRFMKASSANTVSKEAWPITFCHLGKTGFELTLYAPGEADQEKLMDIIGTAHERLRVHPEISNPSIIFTNFFGDSRKINCAVPFDHGRKILFGTDNGLYLSNREKHDAVPEKVHDVQKITQIDILEEYNLLLILSNNILQSYPLVKLDFNDFSIGQNSKTLQKKCTFFKAGVCIGKYMVACVKSGSLSTTIKVFEASHTKPSGESMDGGYNDLELSREFYIPKETFSVHFLKSKICVASRQGFEVISLETLETQMLLDEADASIEFALKNGPRPIHIQRIDEEFLLNYTEFSFFVDRNGKRSRPELRLDWNGSPQSFALSYPWIFAFEPKFIELRNLETGAIHVMPYKNIRMLHCSSHEVCKTSF</sequence>
<dbReference type="AlphaFoldDB" id="A0AAE1IG73"/>
<comment type="caution">
    <text evidence="4">The sequence shown here is derived from an EMBL/GenBank/DDBJ whole genome shotgun (WGS) entry which is preliminary data.</text>
</comment>
<dbReference type="PANTHER" id="PTHR46572">
    <property type="entry name" value="RHO1 GDP-GTP EXCHANGE PROTEIN 1-RELATED"/>
    <property type="match status" value="1"/>
</dbReference>
<dbReference type="Pfam" id="PF15405">
    <property type="entry name" value="PH_5"/>
    <property type="match status" value="1"/>
</dbReference>
<dbReference type="InterPro" id="IPR041675">
    <property type="entry name" value="PH_5"/>
</dbReference>
<dbReference type="Pfam" id="PF00780">
    <property type="entry name" value="CNH"/>
    <property type="match status" value="1"/>
</dbReference>
<evidence type="ECO:0000313" key="5">
    <source>
        <dbReference type="Proteomes" id="UP001273209"/>
    </source>
</evidence>
<dbReference type="Gene3D" id="2.30.29.30">
    <property type="entry name" value="Pleckstrin-homology domain (PH domain)/Phosphotyrosine-binding domain (PTB)"/>
    <property type="match status" value="1"/>
</dbReference>
<dbReference type="GeneID" id="87920012"/>
<feature type="domain" description="CNH" evidence="3">
    <location>
        <begin position="194"/>
        <end position="479"/>
    </location>
</feature>
<dbReference type="Proteomes" id="UP001273209">
    <property type="component" value="Unassembled WGS sequence"/>
</dbReference>
<dbReference type="InterPro" id="IPR011993">
    <property type="entry name" value="PH-like_dom_sf"/>
</dbReference>
<dbReference type="PROSITE" id="PS50219">
    <property type="entry name" value="CNH"/>
    <property type="match status" value="1"/>
</dbReference>
<dbReference type="EMBL" id="JAWRVG010000020">
    <property type="protein sequence ID" value="KAK4072901.1"/>
    <property type="molecule type" value="Genomic_DNA"/>
</dbReference>